<name>A0AAE1BGJ7_9GAST</name>
<sequence>MATQQLLFRHQTNSLPIDATVRRLKPQGTALTHTAGERGIPLVASHKSLQDWTLQVTSLFKTGPYKSQVSSRLDPTSHKSLQDWTLQATSLFKTEPYKSQVSSRLNPTSHKSLQDWTLQVTSLFKTGPYKSQVSSRQRPEALEGPMRKDYSESPQKVRVLHCSLRYQPSRLFDHYVQNLARRQAAGAATQSTPLPKSAQIKALTGWPHLARPHKITDILRAFLDGYPTPDGVDQQLKVPLGLVDGFPLLLDAKHLELPTGSPQSRFRQTVKLSRIRLIWFTTV</sequence>
<accession>A0AAE1BGJ7</accession>
<proteinExistence type="predicted"/>
<evidence type="ECO:0000313" key="2">
    <source>
        <dbReference type="EMBL" id="KAK3804327.1"/>
    </source>
</evidence>
<dbReference type="EMBL" id="JAWDGP010000027">
    <property type="protein sequence ID" value="KAK3804327.1"/>
    <property type="molecule type" value="Genomic_DNA"/>
</dbReference>
<organism evidence="2 3">
    <name type="scientific">Elysia crispata</name>
    <name type="common">lettuce slug</name>
    <dbReference type="NCBI Taxonomy" id="231223"/>
    <lineage>
        <taxon>Eukaryota</taxon>
        <taxon>Metazoa</taxon>
        <taxon>Spiralia</taxon>
        <taxon>Lophotrochozoa</taxon>
        <taxon>Mollusca</taxon>
        <taxon>Gastropoda</taxon>
        <taxon>Heterobranchia</taxon>
        <taxon>Euthyneura</taxon>
        <taxon>Panpulmonata</taxon>
        <taxon>Sacoglossa</taxon>
        <taxon>Placobranchoidea</taxon>
        <taxon>Plakobranchidae</taxon>
        <taxon>Elysia</taxon>
    </lineage>
</organism>
<feature type="region of interest" description="Disordered" evidence="1">
    <location>
        <begin position="129"/>
        <end position="150"/>
    </location>
</feature>
<comment type="caution">
    <text evidence="2">The sequence shown here is derived from an EMBL/GenBank/DDBJ whole genome shotgun (WGS) entry which is preliminary data.</text>
</comment>
<feature type="compositionally biased region" description="Basic and acidic residues" evidence="1">
    <location>
        <begin position="137"/>
        <end position="150"/>
    </location>
</feature>
<dbReference type="Proteomes" id="UP001283361">
    <property type="component" value="Unassembled WGS sequence"/>
</dbReference>
<gene>
    <name evidence="2" type="ORF">RRG08_039248</name>
</gene>
<evidence type="ECO:0000313" key="3">
    <source>
        <dbReference type="Proteomes" id="UP001283361"/>
    </source>
</evidence>
<keyword evidence="3" id="KW-1185">Reference proteome</keyword>
<dbReference type="AlphaFoldDB" id="A0AAE1BGJ7"/>
<reference evidence="2" key="1">
    <citation type="journal article" date="2023" name="G3 (Bethesda)">
        <title>A reference genome for the long-term kleptoplast-retaining sea slug Elysia crispata morphotype clarki.</title>
        <authorList>
            <person name="Eastman K.E."/>
            <person name="Pendleton A.L."/>
            <person name="Shaikh M.A."/>
            <person name="Suttiyut T."/>
            <person name="Ogas R."/>
            <person name="Tomko P."/>
            <person name="Gavelis G."/>
            <person name="Widhalm J.R."/>
            <person name="Wisecaver J.H."/>
        </authorList>
    </citation>
    <scope>NUCLEOTIDE SEQUENCE</scope>
    <source>
        <strain evidence="2">ECLA1</strain>
    </source>
</reference>
<evidence type="ECO:0000256" key="1">
    <source>
        <dbReference type="SAM" id="MobiDB-lite"/>
    </source>
</evidence>
<protein>
    <submittedName>
        <fullName evidence="2">Uncharacterized protein</fullName>
    </submittedName>
</protein>